<comment type="caution">
    <text evidence="2">The sequence shown here is derived from an EMBL/GenBank/DDBJ whole genome shotgun (WGS) entry which is preliminary data.</text>
</comment>
<dbReference type="PROSITE" id="PS51257">
    <property type="entry name" value="PROKAR_LIPOPROTEIN"/>
    <property type="match status" value="1"/>
</dbReference>
<protein>
    <submittedName>
        <fullName evidence="2">Uncharacterized protein</fullName>
    </submittedName>
</protein>
<keyword evidence="3" id="KW-1185">Reference proteome</keyword>
<organism evidence="2 3">
    <name type="scientific">Hymenobacter mellowenesis</name>
    <dbReference type="NCBI Taxonomy" id="3063995"/>
    <lineage>
        <taxon>Bacteria</taxon>
        <taxon>Pseudomonadati</taxon>
        <taxon>Bacteroidota</taxon>
        <taxon>Cytophagia</taxon>
        <taxon>Cytophagales</taxon>
        <taxon>Hymenobacteraceae</taxon>
        <taxon>Hymenobacter</taxon>
    </lineage>
</organism>
<dbReference type="Proteomes" id="UP001167796">
    <property type="component" value="Unassembled WGS sequence"/>
</dbReference>
<evidence type="ECO:0000313" key="2">
    <source>
        <dbReference type="EMBL" id="MDO7848907.1"/>
    </source>
</evidence>
<reference evidence="2" key="1">
    <citation type="submission" date="2023-07" db="EMBL/GenBank/DDBJ databases">
        <authorList>
            <person name="Kim M.K."/>
        </authorList>
    </citation>
    <scope>NUCLEOTIDE SEQUENCE</scope>
    <source>
        <strain evidence="2">M29</strain>
    </source>
</reference>
<feature type="chain" id="PRO_5045331538" evidence="1">
    <location>
        <begin position="21"/>
        <end position="195"/>
    </location>
</feature>
<dbReference type="RefSeq" id="WP_305013573.1">
    <property type="nucleotide sequence ID" value="NZ_JAUQSX010000013.1"/>
</dbReference>
<evidence type="ECO:0000313" key="3">
    <source>
        <dbReference type="Proteomes" id="UP001167796"/>
    </source>
</evidence>
<gene>
    <name evidence="2" type="ORF">Q5H92_21255</name>
</gene>
<accession>A0ABT9AGA7</accession>
<keyword evidence="1" id="KW-0732">Signal</keyword>
<dbReference type="EMBL" id="JAUQSX010000013">
    <property type="protein sequence ID" value="MDO7848907.1"/>
    <property type="molecule type" value="Genomic_DNA"/>
</dbReference>
<name>A0ABT9AGA7_9BACT</name>
<sequence length="195" mass="20984">MKPAVYFLLTLLIAASSCSKDDPEAGLPAATHTGANTAGCRINGQVFVASGYGSGLGKVEGMGGGFAYDSAYYLRLNGKFGDREGSLHLFLNSVPDYKNQLLVGPYLLNKSTPILPAASPYQCLSYAAFFPKDNASEVYYTDTQHQGVVNLTYVDISNVMVKRIAAGSFEFTAVSNLDPTKTIKVTEGRFDRKQP</sequence>
<evidence type="ECO:0000256" key="1">
    <source>
        <dbReference type="SAM" id="SignalP"/>
    </source>
</evidence>
<feature type="signal peptide" evidence="1">
    <location>
        <begin position="1"/>
        <end position="20"/>
    </location>
</feature>
<proteinExistence type="predicted"/>